<accession>A0ACA9SBW0</accession>
<reference evidence="1" key="1">
    <citation type="submission" date="2021-06" db="EMBL/GenBank/DDBJ databases">
        <authorList>
            <person name="Kallberg Y."/>
            <person name="Tangrot J."/>
            <person name="Rosling A."/>
        </authorList>
    </citation>
    <scope>NUCLEOTIDE SEQUENCE</scope>
    <source>
        <strain evidence="1">MA461A</strain>
    </source>
</reference>
<keyword evidence="2" id="KW-1185">Reference proteome</keyword>
<evidence type="ECO:0000313" key="2">
    <source>
        <dbReference type="Proteomes" id="UP000789920"/>
    </source>
</evidence>
<sequence length="55" mass="6218">YFCFGEYNAINYNPRNFLVMLDIFEGCKYVFIKVAAMPIIGVMGDTLATLTISDN</sequence>
<feature type="non-terminal residue" evidence="1">
    <location>
        <position position="1"/>
    </location>
</feature>
<organism evidence="1 2">
    <name type="scientific">Racocetra persica</name>
    <dbReference type="NCBI Taxonomy" id="160502"/>
    <lineage>
        <taxon>Eukaryota</taxon>
        <taxon>Fungi</taxon>
        <taxon>Fungi incertae sedis</taxon>
        <taxon>Mucoromycota</taxon>
        <taxon>Glomeromycotina</taxon>
        <taxon>Glomeromycetes</taxon>
        <taxon>Diversisporales</taxon>
        <taxon>Gigasporaceae</taxon>
        <taxon>Racocetra</taxon>
    </lineage>
</organism>
<protein>
    <submittedName>
        <fullName evidence="1">6604_t:CDS:1</fullName>
    </submittedName>
</protein>
<gene>
    <name evidence="1" type="ORF">RPERSI_LOCUS29368</name>
</gene>
<dbReference type="EMBL" id="CAJVQC010110606">
    <property type="protein sequence ID" value="CAG8834950.1"/>
    <property type="molecule type" value="Genomic_DNA"/>
</dbReference>
<feature type="non-terminal residue" evidence="1">
    <location>
        <position position="55"/>
    </location>
</feature>
<name>A0ACA9SBW0_9GLOM</name>
<evidence type="ECO:0000313" key="1">
    <source>
        <dbReference type="EMBL" id="CAG8834950.1"/>
    </source>
</evidence>
<dbReference type="Proteomes" id="UP000789920">
    <property type="component" value="Unassembled WGS sequence"/>
</dbReference>
<comment type="caution">
    <text evidence="1">The sequence shown here is derived from an EMBL/GenBank/DDBJ whole genome shotgun (WGS) entry which is preliminary data.</text>
</comment>
<proteinExistence type="predicted"/>